<dbReference type="RefSeq" id="WP_130109578.1">
    <property type="nucleotide sequence ID" value="NZ_CP035806.1"/>
</dbReference>
<proteinExistence type="predicted"/>
<dbReference type="OrthoDB" id="9857162at2"/>
<keyword evidence="2" id="KW-1185">Reference proteome</keyword>
<dbReference type="EMBL" id="CP035806">
    <property type="protein sequence ID" value="QBE48440.1"/>
    <property type="molecule type" value="Genomic_DNA"/>
</dbReference>
<name>A0A4P6KEA5_9MICO</name>
<dbReference type="KEGG" id="ltr:EVS81_05960"/>
<dbReference type="AlphaFoldDB" id="A0A4P6KEA5"/>
<evidence type="ECO:0000313" key="1">
    <source>
        <dbReference type="EMBL" id="QBE48440.1"/>
    </source>
</evidence>
<evidence type="ECO:0000313" key="2">
    <source>
        <dbReference type="Proteomes" id="UP000289260"/>
    </source>
</evidence>
<reference evidence="1 2" key="1">
    <citation type="submission" date="2019-02" db="EMBL/GenBank/DDBJ databases">
        <authorList>
            <person name="Sun L."/>
            <person name="Pan D."/>
            <person name="Wu X."/>
        </authorList>
    </citation>
    <scope>NUCLEOTIDE SEQUENCE [LARGE SCALE GENOMIC DNA]</scope>
    <source>
        <strain evidence="1 2">JW-1</strain>
    </source>
</reference>
<dbReference type="Proteomes" id="UP000289260">
    <property type="component" value="Chromosome"/>
</dbReference>
<sequence length="106" mass="11489">MHNPTHPTAEFDTSHQLDTEQGTVCVESSATFWEGATVDDLFVDCVTLEMPGLNPTPLFLREARALAAAPTAAATAGTALLDTHTREMAAERRSAREEVVMPHRVV</sequence>
<gene>
    <name evidence="1" type="ORF">EVS81_05960</name>
</gene>
<organism evidence="1 2">
    <name type="scientific">Leucobacter triazinivorans</name>
    <dbReference type="NCBI Taxonomy" id="1784719"/>
    <lineage>
        <taxon>Bacteria</taxon>
        <taxon>Bacillati</taxon>
        <taxon>Actinomycetota</taxon>
        <taxon>Actinomycetes</taxon>
        <taxon>Micrococcales</taxon>
        <taxon>Microbacteriaceae</taxon>
        <taxon>Leucobacter</taxon>
    </lineage>
</organism>
<protein>
    <submittedName>
        <fullName evidence="1">Uncharacterized protein</fullName>
    </submittedName>
</protein>
<accession>A0A4P6KEA5</accession>